<evidence type="ECO:0000259" key="11">
    <source>
        <dbReference type="PROSITE" id="PS51918"/>
    </source>
</evidence>
<keyword evidence="13" id="KW-1185">Reference proteome</keyword>
<dbReference type="PANTHER" id="PTHR43837">
    <property type="entry name" value="RIBOSOMAL PROTEIN S12 METHYLTHIOTRANSFERASE RIMO"/>
    <property type="match status" value="1"/>
</dbReference>
<dbReference type="Gene3D" id="3.80.30.20">
    <property type="entry name" value="tm_1862 like domain"/>
    <property type="match status" value="1"/>
</dbReference>
<dbReference type="InterPro" id="IPR038135">
    <property type="entry name" value="Methylthiotransferase_N_sf"/>
</dbReference>
<keyword evidence="2 8" id="KW-0963">Cytoplasm</keyword>
<dbReference type="InterPro" id="IPR013848">
    <property type="entry name" value="Methylthiotransferase_N"/>
</dbReference>
<accession>A0ABY9ML95</accession>
<evidence type="ECO:0000256" key="7">
    <source>
        <dbReference type="ARBA" id="ARBA00023014"/>
    </source>
</evidence>
<gene>
    <name evidence="8 12" type="primary">rimO</name>
    <name evidence="12" type="ORF">RCF98_10745</name>
</gene>
<dbReference type="SFLD" id="SFLDG01061">
    <property type="entry name" value="methylthiotransferase"/>
    <property type="match status" value="1"/>
</dbReference>
<comment type="subcellular location">
    <subcellularLocation>
        <location evidence="8">Cytoplasm</location>
    </subcellularLocation>
</comment>
<dbReference type="PROSITE" id="PS01278">
    <property type="entry name" value="MTTASE_RADICAL"/>
    <property type="match status" value="1"/>
</dbReference>
<keyword evidence="4 8" id="KW-0949">S-adenosyl-L-methionine</keyword>
<feature type="domain" description="TRAM" evidence="9">
    <location>
        <begin position="373"/>
        <end position="436"/>
    </location>
</feature>
<dbReference type="RefSeq" id="WP_028489688.1">
    <property type="nucleotide sequence ID" value="NZ_CP133218.1"/>
</dbReference>
<dbReference type="EC" id="2.8.4.4" evidence="8"/>
<dbReference type="InterPro" id="IPR058240">
    <property type="entry name" value="rSAM_sf"/>
</dbReference>
<evidence type="ECO:0000256" key="5">
    <source>
        <dbReference type="ARBA" id="ARBA00022723"/>
    </source>
</evidence>
<dbReference type="SFLD" id="SFLDG01082">
    <property type="entry name" value="B12-binding_domain_containing"/>
    <property type="match status" value="1"/>
</dbReference>
<feature type="binding site" evidence="8">
    <location>
        <position position="15"/>
    </location>
    <ligand>
        <name>[4Fe-4S] cluster</name>
        <dbReference type="ChEBI" id="CHEBI:49883"/>
        <label>1</label>
    </ligand>
</feature>
<evidence type="ECO:0000256" key="4">
    <source>
        <dbReference type="ARBA" id="ARBA00022691"/>
    </source>
</evidence>
<protein>
    <recommendedName>
        <fullName evidence="8">Ribosomal protein uS12 methylthiotransferase RimO</fullName>
        <shortName evidence="8">uS12 MTTase</shortName>
        <shortName evidence="8">uS12 methylthiotransferase</shortName>
        <ecNumber evidence="8">2.8.4.4</ecNumber>
    </recommendedName>
    <alternativeName>
        <fullName evidence="8">Ribosomal protein uS12 (aspartate-C(3))-methylthiotransferase</fullName>
    </alternativeName>
    <alternativeName>
        <fullName evidence="8">Ribosome maturation factor RimO</fullName>
    </alternativeName>
</protein>
<name>A0ABY9ML95_9GAMM</name>
<feature type="binding site" evidence="8">
    <location>
        <position position="147"/>
    </location>
    <ligand>
        <name>[4Fe-4S] cluster</name>
        <dbReference type="ChEBI" id="CHEBI:49883"/>
        <label>2</label>
        <note>4Fe-4S-S-AdoMet</note>
    </ligand>
</feature>
<comment type="catalytic activity">
    <reaction evidence="8">
        <text>L-aspartate(89)-[ribosomal protein uS12]-hydrogen + (sulfur carrier)-SH + AH2 + 2 S-adenosyl-L-methionine = 3-methylsulfanyl-L-aspartate(89)-[ribosomal protein uS12]-hydrogen + (sulfur carrier)-H + 5'-deoxyadenosine + L-methionine + A + S-adenosyl-L-homocysteine + 2 H(+)</text>
        <dbReference type="Rhea" id="RHEA:37087"/>
        <dbReference type="Rhea" id="RHEA-COMP:10460"/>
        <dbReference type="Rhea" id="RHEA-COMP:10461"/>
        <dbReference type="Rhea" id="RHEA-COMP:14737"/>
        <dbReference type="Rhea" id="RHEA-COMP:14739"/>
        <dbReference type="ChEBI" id="CHEBI:13193"/>
        <dbReference type="ChEBI" id="CHEBI:15378"/>
        <dbReference type="ChEBI" id="CHEBI:17319"/>
        <dbReference type="ChEBI" id="CHEBI:17499"/>
        <dbReference type="ChEBI" id="CHEBI:29917"/>
        <dbReference type="ChEBI" id="CHEBI:29961"/>
        <dbReference type="ChEBI" id="CHEBI:57844"/>
        <dbReference type="ChEBI" id="CHEBI:57856"/>
        <dbReference type="ChEBI" id="CHEBI:59789"/>
        <dbReference type="ChEBI" id="CHEBI:64428"/>
        <dbReference type="ChEBI" id="CHEBI:73599"/>
        <dbReference type="EC" id="2.8.4.4"/>
    </reaction>
</comment>
<dbReference type="NCBIfam" id="TIGR00089">
    <property type="entry name" value="MiaB/RimO family radical SAM methylthiotransferase"/>
    <property type="match status" value="1"/>
</dbReference>
<dbReference type="Proteomes" id="UP001236657">
    <property type="component" value="Chromosome"/>
</dbReference>
<evidence type="ECO:0000256" key="3">
    <source>
        <dbReference type="ARBA" id="ARBA00022679"/>
    </source>
</evidence>
<feature type="binding site" evidence="8">
    <location>
        <position position="154"/>
    </location>
    <ligand>
        <name>[4Fe-4S] cluster</name>
        <dbReference type="ChEBI" id="CHEBI:49883"/>
        <label>2</label>
        <note>4Fe-4S-S-AdoMet</note>
    </ligand>
</feature>
<dbReference type="PROSITE" id="PS50926">
    <property type="entry name" value="TRAM"/>
    <property type="match status" value="1"/>
</dbReference>
<keyword evidence="7 8" id="KW-0411">Iron-sulfur</keyword>
<reference evidence="12 13" key="1">
    <citation type="submission" date="2023-08" db="EMBL/GenBank/DDBJ databases">
        <title>New molecular markers tilS and rpoB for phylogenetic and monitoring studies of the genus Thiothrix biodiversity.</title>
        <authorList>
            <person name="Ravin N.V."/>
            <person name="Smolyakov D."/>
            <person name="Markov N.D."/>
            <person name="Beletsky A.V."/>
            <person name="Mardanov A.V."/>
            <person name="Rudenko T.S."/>
            <person name="Grabovich M.Y."/>
        </authorList>
    </citation>
    <scope>NUCLEOTIDE SEQUENCE [LARGE SCALE GENOMIC DNA]</scope>
    <source>
        <strain evidence="12 13">MK1</strain>
    </source>
</reference>
<feature type="binding site" evidence="8">
    <location>
        <position position="51"/>
    </location>
    <ligand>
        <name>[4Fe-4S] cluster</name>
        <dbReference type="ChEBI" id="CHEBI:49883"/>
        <label>1</label>
    </ligand>
</feature>
<dbReference type="SFLD" id="SFLDF00274">
    <property type="entry name" value="ribosomal_protein_S12_methylth"/>
    <property type="match status" value="1"/>
</dbReference>
<evidence type="ECO:0000256" key="8">
    <source>
        <dbReference type="HAMAP-Rule" id="MF_01865"/>
    </source>
</evidence>
<dbReference type="InterPro" id="IPR007197">
    <property type="entry name" value="rSAM"/>
</dbReference>
<keyword evidence="6 8" id="KW-0408">Iron</keyword>
<feature type="binding site" evidence="8">
    <location>
        <position position="151"/>
    </location>
    <ligand>
        <name>[4Fe-4S] cluster</name>
        <dbReference type="ChEBI" id="CHEBI:49883"/>
        <label>2</label>
        <note>4Fe-4S-S-AdoMet</note>
    </ligand>
</feature>
<dbReference type="PROSITE" id="PS51918">
    <property type="entry name" value="RADICAL_SAM"/>
    <property type="match status" value="1"/>
</dbReference>
<evidence type="ECO:0000256" key="2">
    <source>
        <dbReference type="ARBA" id="ARBA00022490"/>
    </source>
</evidence>
<keyword evidence="12" id="KW-0687">Ribonucleoprotein</keyword>
<dbReference type="NCBIfam" id="TIGR01125">
    <property type="entry name" value="30S ribosomal protein S12 methylthiotransferase RimO"/>
    <property type="match status" value="1"/>
</dbReference>
<evidence type="ECO:0000256" key="1">
    <source>
        <dbReference type="ARBA" id="ARBA00022485"/>
    </source>
</evidence>
<keyword evidence="12" id="KW-0689">Ribosomal protein</keyword>
<dbReference type="InterPro" id="IPR020612">
    <property type="entry name" value="Methylthiotransferase_CS"/>
</dbReference>
<feature type="binding site" evidence="8">
    <location>
        <position position="80"/>
    </location>
    <ligand>
        <name>[4Fe-4S] cluster</name>
        <dbReference type="ChEBI" id="CHEBI:49883"/>
        <label>1</label>
    </ligand>
</feature>
<dbReference type="GO" id="GO:0103039">
    <property type="term" value="F:protein methylthiotransferase activity"/>
    <property type="evidence" value="ECO:0007669"/>
    <property type="project" value="UniProtKB-EC"/>
</dbReference>
<dbReference type="GO" id="GO:0005840">
    <property type="term" value="C:ribosome"/>
    <property type="evidence" value="ECO:0007669"/>
    <property type="project" value="UniProtKB-KW"/>
</dbReference>
<sequence>MKQAQPRVGFVSLGCPKALVDSERILTQLRAEGYEISGSYDDADLVVVNTCGFIDSAVEESLDAIGEALHENGKVIVTGCLGANADKVLDAYPNVLAVSGPHAYEAVMQSVHAHLPPLHDPYMHLIPPQGVRLTPRHYAYLKISEGCNHRCSFCIIPSLRGDLVSRPIGDVLQEAENLVNAGVRELLVISQDTSAYGIDVKYRTGFWQGRPIKTHSQQLAEALGDMGVWVRLHYVYPYPHVDNLIPLMAEGKILPYLDIPFQHASPSVLKAMRRPAHAEKVLDRLKNWRETCPDIAVRSTFIVGFPGETEDDFEMLLDFLQEAQLDRVGAFTYSAVDGAPANAIDGAVPEEVKEERLERFMEVQAEISAAKLSRLIGKTMTVLVDEAGDGQSIARSHRDAPEIDGQVIIEGVELPVGEFAQVRITHADEHDLWGEI</sequence>
<dbReference type="HAMAP" id="MF_01865">
    <property type="entry name" value="MTTase_RimO"/>
    <property type="match status" value="1"/>
</dbReference>
<evidence type="ECO:0000313" key="12">
    <source>
        <dbReference type="EMBL" id="WML89449.1"/>
    </source>
</evidence>
<comment type="cofactor">
    <cofactor evidence="8">
        <name>[4Fe-4S] cluster</name>
        <dbReference type="ChEBI" id="CHEBI:49883"/>
    </cofactor>
    <text evidence="8">Binds 2 [4Fe-4S] clusters. One cluster is coordinated with 3 cysteines and an exchangeable S-adenosyl-L-methionine.</text>
</comment>
<dbReference type="EMBL" id="CP133218">
    <property type="protein sequence ID" value="WML89449.1"/>
    <property type="molecule type" value="Genomic_DNA"/>
</dbReference>
<dbReference type="Pfam" id="PF04055">
    <property type="entry name" value="Radical_SAM"/>
    <property type="match status" value="1"/>
</dbReference>
<keyword evidence="5 8" id="KW-0479">Metal-binding</keyword>
<dbReference type="InterPro" id="IPR002792">
    <property type="entry name" value="TRAM_dom"/>
</dbReference>
<dbReference type="Gene3D" id="2.40.50.140">
    <property type="entry name" value="Nucleic acid-binding proteins"/>
    <property type="match status" value="1"/>
</dbReference>
<dbReference type="SFLD" id="SFLDS00029">
    <property type="entry name" value="Radical_SAM"/>
    <property type="match status" value="1"/>
</dbReference>
<dbReference type="SMART" id="SM00729">
    <property type="entry name" value="Elp3"/>
    <property type="match status" value="1"/>
</dbReference>
<evidence type="ECO:0000313" key="13">
    <source>
        <dbReference type="Proteomes" id="UP001236657"/>
    </source>
</evidence>
<proteinExistence type="inferred from homology"/>
<organism evidence="12 13">
    <name type="scientific">Thiothrix lacustris</name>
    <dbReference type="NCBI Taxonomy" id="525917"/>
    <lineage>
        <taxon>Bacteria</taxon>
        <taxon>Pseudomonadati</taxon>
        <taxon>Pseudomonadota</taxon>
        <taxon>Gammaproteobacteria</taxon>
        <taxon>Thiotrichales</taxon>
        <taxon>Thiotrichaceae</taxon>
        <taxon>Thiothrix</taxon>
    </lineage>
</organism>
<dbReference type="InterPro" id="IPR005840">
    <property type="entry name" value="Ribosomal_uS12_MeSTrfase_RimO"/>
</dbReference>
<evidence type="ECO:0000256" key="6">
    <source>
        <dbReference type="ARBA" id="ARBA00023004"/>
    </source>
</evidence>
<dbReference type="InterPro" id="IPR012340">
    <property type="entry name" value="NA-bd_OB-fold"/>
</dbReference>
<keyword evidence="1 8" id="KW-0004">4Fe-4S</keyword>
<evidence type="ECO:0000259" key="9">
    <source>
        <dbReference type="PROSITE" id="PS50926"/>
    </source>
</evidence>
<comment type="function">
    <text evidence="8">Catalyzes the methylthiolation of an aspartic acid residue of ribosomal protein uS12.</text>
</comment>
<keyword evidence="3 8" id="KW-0808">Transferase</keyword>
<dbReference type="SUPFAM" id="SSF102114">
    <property type="entry name" value="Radical SAM enzymes"/>
    <property type="match status" value="1"/>
</dbReference>
<dbReference type="Pfam" id="PF18693">
    <property type="entry name" value="TRAM_2"/>
    <property type="match status" value="1"/>
</dbReference>
<dbReference type="InterPro" id="IPR005839">
    <property type="entry name" value="Methylthiotransferase"/>
</dbReference>
<dbReference type="InterPro" id="IPR023404">
    <property type="entry name" value="rSAM_horseshoe"/>
</dbReference>
<dbReference type="Pfam" id="PF00919">
    <property type="entry name" value="UPF0004"/>
    <property type="match status" value="1"/>
</dbReference>
<dbReference type="InterPro" id="IPR006638">
    <property type="entry name" value="Elp3/MiaA/NifB-like_rSAM"/>
</dbReference>
<dbReference type="PROSITE" id="PS51449">
    <property type="entry name" value="MTTASE_N"/>
    <property type="match status" value="1"/>
</dbReference>
<comment type="similarity">
    <text evidence="8">Belongs to the methylthiotransferase family. RimO subfamily.</text>
</comment>
<dbReference type="Gene3D" id="3.40.50.12160">
    <property type="entry name" value="Methylthiotransferase, N-terminal domain"/>
    <property type="match status" value="1"/>
</dbReference>
<feature type="domain" description="Radical SAM core" evidence="11">
    <location>
        <begin position="133"/>
        <end position="370"/>
    </location>
</feature>
<evidence type="ECO:0000259" key="10">
    <source>
        <dbReference type="PROSITE" id="PS51449"/>
    </source>
</evidence>
<dbReference type="PANTHER" id="PTHR43837:SF1">
    <property type="entry name" value="RIBOSOMAL PROTEIN US12 METHYLTHIOTRANSFERASE RIMO"/>
    <property type="match status" value="1"/>
</dbReference>
<feature type="domain" description="MTTase N-terminal" evidence="10">
    <location>
        <begin position="6"/>
        <end position="116"/>
    </location>
</feature>
<dbReference type="CDD" id="cd01335">
    <property type="entry name" value="Radical_SAM"/>
    <property type="match status" value="1"/>
</dbReference>